<evidence type="ECO:0000313" key="4">
    <source>
        <dbReference type="Proteomes" id="UP000736787"/>
    </source>
</evidence>
<dbReference type="InterPro" id="IPR029063">
    <property type="entry name" value="SAM-dependent_MTases_sf"/>
</dbReference>
<organism evidence="3 4">
    <name type="scientific">Phytophthora cactorum</name>
    <dbReference type="NCBI Taxonomy" id="29920"/>
    <lineage>
        <taxon>Eukaryota</taxon>
        <taxon>Sar</taxon>
        <taxon>Stramenopiles</taxon>
        <taxon>Oomycota</taxon>
        <taxon>Peronosporomycetes</taxon>
        <taxon>Peronosporales</taxon>
        <taxon>Peronosporaceae</taxon>
        <taxon>Phytophthora</taxon>
    </lineage>
</organism>
<accession>A0A8T1DCF6</accession>
<dbReference type="EMBL" id="RCMK01000281">
    <property type="protein sequence ID" value="KAG2938658.1"/>
    <property type="molecule type" value="Genomic_DNA"/>
</dbReference>
<evidence type="ECO:0000313" key="3">
    <source>
        <dbReference type="EMBL" id="KAG2938658.1"/>
    </source>
</evidence>
<dbReference type="VEuPathDB" id="FungiDB:PC110_g5654"/>
<evidence type="ECO:0000256" key="1">
    <source>
        <dbReference type="SAM" id="MobiDB-lite"/>
    </source>
</evidence>
<dbReference type="InterPro" id="IPR001005">
    <property type="entry name" value="SANT/Myb"/>
</dbReference>
<comment type="caution">
    <text evidence="3">The sequence shown here is derived from an EMBL/GenBank/DDBJ whole genome shotgun (WGS) entry which is preliminary data.</text>
</comment>
<protein>
    <recommendedName>
        <fullName evidence="2">Myb-like domain-containing protein</fullName>
    </recommendedName>
</protein>
<feature type="compositionally biased region" description="Polar residues" evidence="1">
    <location>
        <begin position="140"/>
        <end position="164"/>
    </location>
</feature>
<feature type="domain" description="Myb-like" evidence="2">
    <location>
        <begin position="2"/>
        <end position="57"/>
    </location>
</feature>
<feature type="compositionally biased region" description="Low complexity" evidence="1">
    <location>
        <begin position="105"/>
        <end position="121"/>
    </location>
</feature>
<evidence type="ECO:0000259" key="2">
    <source>
        <dbReference type="SMART" id="SM00717"/>
    </source>
</evidence>
<proteinExistence type="predicted"/>
<feature type="region of interest" description="Disordered" evidence="1">
    <location>
        <begin position="97"/>
        <end position="184"/>
    </location>
</feature>
<dbReference type="Proteomes" id="UP000736787">
    <property type="component" value="Unassembled WGS sequence"/>
</dbReference>
<gene>
    <name evidence="3" type="ORF">PC117_g11122</name>
</gene>
<dbReference type="Gene3D" id="3.40.50.150">
    <property type="entry name" value="Vaccinia Virus protein VP39"/>
    <property type="match status" value="1"/>
</dbReference>
<dbReference type="AlphaFoldDB" id="A0A8T1DCF6"/>
<feature type="compositionally biased region" description="Low complexity" evidence="1">
    <location>
        <begin position="172"/>
        <end position="181"/>
    </location>
</feature>
<dbReference type="VEuPathDB" id="FungiDB:PC110_g23306"/>
<name>A0A8T1DCF6_9STRA</name>
<sequence>MVRTSFSFDDDKQLVQLARAYEDAGSRICWNDVAHSMRRTDHTPAALKQRLRSLMRTQGNRVSGFPANFFSPVQRPRGRPPAIVRQLHALRAVPRLPRRAQGTVPGRRTATTSRRGRAAPSMTSSPATTLEIFSPLPIEATQSPDSAHTADVTQSRVSPQQPGSTRAPGSPQPAATATQAPEGLGPLSLDALEVAPRASRASPLSPTSAERAVVEIFADVSRETVLEYDGRSIHHNTKVYRTIGIESRQDVLRAGLDAMNSSPFAMTFQERAPLSCKDVRDIRLSIEAPFADATIVFWNNLLFQQDVIELVKEELYAMANIRFLMSGVNMCPRQRALGLNRFCLAFDAVKVVDAPCSRKASHLRMFIYKSTYSG</sequence>
<reference evidence="3" key="1">
    <citation type="submission" date="2018-10" db="EMBL/GenBank/DDBJ databases">
        <title>Effector identification in a new, highly contiguous assembly of the strawberry crown rot pathogen Phytophthora cactorum.</title>
        <authorList>
            <person name="Armitage A.D."/>
            <person name="Nellist C.F."/>
            <person name="Bates H."/>
            <person name="Vickerstaff R.J."/>
            <person name="Harrison R.J."/>
        </authorList>
    </citation>
    <scope>NUCLEOTIDE SEQUENCE</scope>
    <source>
        <strain evidence="3">4040</strain>
    </source>
</reference>
<dbReference type="SMART" id="SM00717">
    <property type="entry name" value="SANT"/>
    <property type="match status" value="1"/>
</dbReference>